<reference evidence="2 3" key="1">
    <citation type="submission" date="2019-03" db="EMBL/GenBank/DDBJ databases">
        <title>Genomic Encyclopedia of Type Strains, Phase IV (KMG-IV): sequencing the most valuable type-strain genomes for metagenomic binning, comparative biology and taxonomic classification.</title>
        <authorList>
            <person name="Goeker M."/>
        </authorList>
    </citation>
    <scope>NUCLEOTIDE SEQUENCE [LARGE SCALE GENOMIC DNA]</scope>
    <source>
        <strain evidence="2 3">DSM 26377</strain>
    </source>
</reference>
<keyword evidence="3" id="KW-1185">Reference proteome</keyword>
<evidence type="ECO:0000256" key="1">
    <source>
        <dbReference type="SAM" id="Phobius"/>
    </source>
</evidence>
<feature type="transmembrane region" description="Helical" evidence="1">
    <location>
        <begin position="7"/>
        <end position="28"/>
    </location>
</feature>
<sequence length="85" mass="8873">MKNQALSFLLSAGVCAAYFGLLAFASLYPEIAKSSAIGALPWSIVLAMSVIVLAVALTVLYVRFANAADARADASPGDAGRWFGY</sequence>
<keyword evidence="1" id="KW-1133">Transmembrane helix</keyword>
<dbReference type="InterPro" id="IPR007436">
    <property type="entry name" value="DUF485"/>
</dbReference>
<feature type="transmembrane region" description="Helical" evidence="1">
    <location>
        <begin position="40"/>
        <end position="62"/>
    </location>
</feature>
<evidence type="ECO:0000313" key="3">
    <source>
        <dbReference type="Proteomes" id="UP000295341"/>
    </source>
</evidence>
<dbReference type="Proteomes" id="UP000295341">
    <property type="component" value="Unassembled WGS sequence"/>
</dbReference>
<dbReference type="EMBL" id="SOBT01000009">
    <property type="protein sequence ID" value="TDU28906.1"/>
    <property type="molecule type" value="Genomic_DNA"/>
</dbReference>
<comment type="caution">
    <text evidence="2">The sequence shown here is derived from an EMBL/GenBank/DDBJ whole genome shotgun (WGS) entry which is preliminary data.</text>
</comment>
<dbReference type="AlphaFoldDB" id="A0A4V3F5G5"/>
<proteinExistence type="predicted"/>
<name>A0A4V3F5G5_9GAMM</name>
<keyword evidence="1" id="KW-0812">Transmembrane</keyword>
<gene>
    <name evidence="2" type="ORF">DFR24_3286</name>
</gene>
<protein>
    <submittedName>
        <fullName evidence="2">Uncharacterized protein DUF485</fullName>
    </submittedName>
</protein>
<dbReference type="Pfam" id="PF04341">
    <property type="entry name" value="DUF485"/>
    <property type="match status" value="1"/>
</dbReference>
<organism evidence="2 3">
    <name type="scientific">Panacagrimonas perspica</name>
    <dbReference type="NCBI Taxonomy" id="381431"/>
    <lineage>
        <taxon>Bacteria</taxon>
        <taxon>Pseudomonadati</taxon>
        <taxon>Pseudomonadota</taxon>
        <taxon>Gammaproteobacteria</taxon>
        <taxon>Nevskiales</taxon>
        <taxon>Nevskiaceae</taxon>
        <taxon>Panacagrimonas</taxon>
    </lineage>
</organism>
<evidence type="ECO:0000313" key="2">
    <source>
        <dbReference type="EMBL" id="TDU28906.1"/>
    </source>
</evidence>
<keyword evidence="1" id="KW-0472">Membrane</keyword>
<accession>A0A4V3F5G5</accession>